<evidence type="ECO:0000313" key="2">
    <source>
        <dbReference type="Proteomes" id="UP000663881"/>
    </source>
</evidence>
<feature type="non-terminal residue" evidence="1">
    <location>
        <position position="1"/>
    </location>
</feature>
<sequence length="89" mass="9909">YPSVNTLNGCLISEKYIGIKSEESRINCNATVESLLTGLKNTSPKLIQVWDEAVTLLQSFGLYKQDGAVYDRSIMLTLYNSFTIVKRSG</sequence>
<dbReference type="EMBL" id="CAJOAY010005154">
    <property type="protein sequence ID" value="CAF4097458.1"/>
    <property type="molecule type" value="Genomic_DNA"/>
</dbReference>
<dbReference type="Proteomes" id="UP000663881">
    <property type="component" value="Unassembled WGS sequence"/>
</dbReference>
<accession>A0A819UMP3</accession>
<protein>
    <submittedName>
        <fullName evidence="1">Uncharacterized protein</fullName>
    </submittedName>
</protein>
<name>A0A819UMP3_9BILA</name>
<evidence type="ECO:0000313" key="1">
    <source>
        <dbReference type="EMBL" id="CAF4097458.1"/>
    </source>
</evidence>
<dbReference type="AlphaFoldDB" id="A0A819UMP3"/>
<proteinExistence type="predicted"/>
<gene>
    <name evidence="1" type="ORF">OKA104_LOCUS35483</name>
</gene>
<comment type="caution">
    <text evidence="1">The sequence shown here is derived from an EMBL/GenBank/DDBJ whole genome shotgun (WGS) entry which is preliminary data.</text>
</comment>
<reference evidence="1" key="1">
    <citation type="submission" date="2021-02" db="EMBL/GenBank/DDBJ databases">
        <authorList>
            <person name="Nowell W R."/>
        </authorList>
    </citation>
    <scope>NUCLEOTIDE SEQUENCE</scope>
</reference>
<organism evidence="1 2">
    <name type="scientific">Adineta steineri</name>
    <dbReference type="NCBI Taxonomy" id="433720"/>
    <lineage>
        <taxon>Eukaryota</taxon>
        <taxon>Metazoa</taxon>
        <taxon>Spiralia</taxon>
        <taxon>Gnathifera</taxon>
        <taxon>Rotifera</taxon>
        <taxon>Eurotatoria</taxon>
        <taxon>Bdelloidea</taxon>
        <taxon>Adinetida</taxon>
        <taxon>Adinetidae</taxon>
        <taxon>Adineta</taxon>
    </lineage>
</organism>